<feature type="region of interest" description="Disordered" evidence="1">
    <location>
        <begin position="1"/>
        <end position="32"/>
    </location>
</feature>
<feature type="compositionally biased region" description="Low complexity" evidence="1">
    <location>
        <begin position="145"/>
        <end position="155"/>
    </location>
</feature>
<feature type="compositionally biased region" description="Polar residues" evidence="1">
    <location>
        <begin position="104"/>
        <end position="113"/>
    </location>
</feature>
<feature type="region of interest" description="Disordered" evidence="1">
    <location>
        <begin position="215"/>
        <end position="266"/>
    </location>
</feature>
<dbReference type="Proteomes" id="UP000054270">
    <property type="component" value="Unassembled WGS sequence"/>
</dbReference>
<feature type="region of interest" description="Disordered" evidence="1">
    <location>
        <begin position="78"/>
        <end position="162"/>
    </location>
</feature>
<proteinExistence type="predicted"/>
<dbReference type="OrthoDB" id="3211926at2759"/>
<feature type="compositionally biased region" description="Low complexity" evidence="1">
    <location>
        <begin position="128"/>
        <end position="138"/>
    </location>
</feature>
<name>A0A0D2LP79_HYPSF</name>
<gene>
    <name evidence="2" type="ORF">HYPSUDRAFT_196206</name>
</gene>
<organism evidence="2 3">
    <name type="scientific">Hypholoma sublateritium (strain FD-334 SS-4)</name>
    <dbReference type="NCBI Taxonomy" id="945553"/>
    <lineage>
        <taxon>Eukaryota</taxon>
        <taxon>Fungi</taxon>
        <taxon>Dikarya</taxon>
        <taxon>Basidiomycota</taxon>
        <taxon>Agaricomycotina</taxon>
        <taxon>Agaricomycetes</taxon>
        <taxon>Agaricomycetidae</taxon>
        <taxon>Agaricales</taxon>
        <taxon>Agaricineae</taxon>
        <taxon>Strophariaceae</taxon>
        <taxon>Hypholoma</taxon>
    </lineage>
</organism>
<evidence type="ECO:0000313" key="3">
    <source>
        <dbReference type="Proteomes" id="UP000054270"/>
    </source>
</evidence>
<reference evidence="3" key="1">
    <citation type="submission" date="2014-04" db="EMBL/GenBank/DDBJ databases">
        <title>Evolutionary Origins and Diversification of the Mycorrhizal Mutualists.</title>
        <authorList>
            <consortium name="DOE Joint Genome Institute"/>
            <consortium name="Mycorrhizal Genomics Consortium"/>
            <person name="Kohler A."/>
            <person name="Kuo A."/>
            <person name="Nagy L.G."/>
            <person name="Floudas D."/>
            <person name="Copeland A."/>
            <person name="Barry K.W."/>
            <person name="Cichocki N."/>
            <person name="Veneault-Fourrey C."/>
            <person name="LaButti K."/>
            <person name="Lindquist E.A."/>
            <person name="Lipzen A."/>
            <person name="Lundell T."/>
            <person name="Morin E."/>
            <person name="Murat C."/>
            <person name="Riley R."/>
            <person name="Ohm R."/>
            <person name="Sun H."/>
            <person name="Tunlid A."/>
            <person name="Henrissat B."/>
            <person name="Grigoriev I.V."/>
            <person name="Hibbett D.S."/>
            <person name="Martin F."/>
        </authorList>
    </citation>
    <scope>NUCLEOTIDE SEQUENCE [LARGE SCALE GENOMIC DNA]</scope>
    <source>
        <strain evidence="3">FD-334 SS-4</strain>
    </source>
</reference>
<evidence type="ECO:0000256" key="1">
    <source>
        <dbReference type="SAM" id="MobiDB-lite"/>
    </source>
</evidence>
<dbReference type="AlphaFoldDB" id="A0A0D2LP79"/>
<sequence length="288" mass="31043">MPLPLDQFLLPARPSKRPHSPGAPTPFSPAKRRILNEEGLFALDRSCKTPLPRSGALATPSRFSHVLAGPASPARVLDFGLPRNSGGDPEKRSAAAPLPGGTSTGHRSASSRSGLAPSPEIKPRDAPRASSAPRAVDPFDFDTLPSPSNSPTSSSFTLVPRELPPQIDPTSVHYPGFVVFQDPHIVVYPPAANEPSPDDMEIDAEVTKENIAPRRRVRKAVTETSVKGEMSSPKGTPVKKSYTVHDTPRGSMSDMRSPMWTPRNTIHKGMRQLMKDELDIGEGYPDGL</sequence>
<evidence type="ECO:0000313" key="2">
    <source>
        <dbReference type="EMBL" id="KJA29892.1"/>
    </source>
</evidence>
<keyword evidence="3" id="KW-1185">Reference proteome</keyword>
<protein>
    <submittedName>
        <fullName evidence="2">Uncharacterized protein</fullName>
    </submittedName>
</protein>
<feature type="region of interest" description="Disordered" evidence="1">
    <location>
        <begin position="49"/>
        <end position="68"/>
    </location>
</feature>
<dbReference type="OMA" id="FAEEHAW"/>
<accession>A0A0D2LP79</accession>
<dbReference type="EMBL" id="KN817518">
    <property type="protein sequence ID" value="KJA29892.1"/>
    <property type="molecule type" value="Genomic_DNA"/>
</dbReference>